<reference evidence="2 3" key="1">
    <citation type="journal article" date="2015" name="Stand. Genomic Sci.">
        <title>High quality draft genome sequence of the moderately halophilic bacterium Pontibacillus yanchengensis Y32(T) and comparison among Pontibacillus genomes.</title>
        <authorList>
            <person name="Huang J."/>
            <person name="Qiao Z.X."/>
            <person name="Tang J.W."/>
            <person name="Wang G."/>
        </authorList>
    </citation>
    <scope>NUCLEOTIDE SEQUENCE [LARGE SCALE GENOMIC DNA]</scope>
    <source>
        <strain evidence="2 3">Y32</strain>
    </source>
</reference>
<dbReference type="STRING" id="1385514.N782_06520"/>
<evidence type="ECO:0000256" key="1">
    <source>
        <dbReference type="SAM" id="Phobius"/>
    </source>
</evidence>
<comment type="caution">
    <text evidence="2">The sequence shown here is derived from an EMBL/GenBank/DDBJ whole genome shotgun (WGS) entry which is preliminary data.</text>
</comment>
<evidence type="ECO:0000313" key="3">
    <source>
        <dbReference type="Proteomes" id="UP000030147"/>
    </source>
</evidence>
<keyword evidence="1" id="KW-0472">Membrane</keyword>
<proteinExistence type="predicted"/>
<keyword evidence="3" id="KW-1185">Reference proteome</keyword>
<feature type="transmembrane region" description="Helical" evidence="1">
    <location>
        <begin position="34"/>
        <end position="52"/>
    </location>
</feature>
<accession>A0A0A2TGR3</accession>
<organism evidence="2 3">
    <name type="scientific">Pontibacillus yanchengensis Y32</name>
    <dbReference type="NCBI Taxonomy" id="1385514"/>
    <lineage>
        <taxon>Bacteria</taxon>
        <taxon>Bacillati</taxon>
        <taxon>Bacillota</taxon>
        <taxon>Bacilli</taxon>
        <taxon>Bacillales</taxon>
        <taxon>Bacillaceae</taxon>
        <taxon>Pontibacillus</taxon>
    </lineage>
</organism>
<dbReference type="EMBL" id="AVBF01000015">
    <property type="protein sequence ID" value="KGP73306.1"/>
    <property type="molecule type" value="Genomic_DNA"/>
</dbReference>
<evidence type="ECO:0000313" key="2">
    <source>
        <dbReference type="EMBL" id="KGP73306.1"/>
    </source>
</evidence>
<name>A0A0A2TGR3_9BACI</name>
<feature type="transmembrane region" description="Helical" evidence="1">
    <location>
        <begin position="7"/>
        <end position="28"/>
    </location>
</feature>
<protein>
    <submittedName>
        <fullName evidence="2">Uncharacterized protein</fullName>
    </submittedName>
</protein>
<dbReference type="Proteomes" id="UP000030147">
    <property type="component" value="Unassembled WGS sequence"/>
</dbReference>
<gene>
    <name evidence="2" type="ORF">N782_06520</name>
</gene>
<sequence length="61" mass="6838">MKMAELMYTIVKIILYAGLAMAVFSNYYEQGIGQVASIILIAIATNEVIYGIKRIDNRNHS</sequence>
<keyword evidence="1" id="KW-0812">Transmembrane</keyword>
<dbReference type="RefSeq" id="WP_036818017.1">
    <property type="nucleotide sequence ID" value="NZ_AVBF01000015.1"/>
</dbReference>
<keyword evidence="1" id="KW-1133">Transmembrane helix</keyword>
<dbReference type="AlphaFoldDB" id="A0A0A2TGR3"/>